<dbReference type="GO" id="GO:0000964">
    <property type="term" value="P:mitochondrial RNA 5'-end processing"/>
    <property type="evidence" value="ECO:0007669"/>
    <property type="project" value="TreeGrafter"/>
</dbReference>
<dbReference type="RefSeq" id="XP_004040013.1">
    <property type="nucleotide sequence ID" value="XM_004039965.1"/>
</dbReference>
<keyword evidence="1" id="KW-0378">Hydrolase</keyword>
<dbReference type="OrthoDB" id="10249045at2759"/>
<name>G0QJA0_ICHMU</name>
<accession>G0QJA0</accession>
<dbReference type="eggNOG" id="ENOG502QPU6">
    <property type="taxonomic scope" value="Eukaryota"/>
</dbReference>
<protein>
    <submittedName>
        <fullName evidence="1">Mitochondrial mRNA processing protein, putative</fullName>
        <ecNumber evidence="1">3.1.3.33</ecNumber>
    </submittedName>
</protein>
<evidence type="ECO:0000313" key="1">
    <source>
        <dbReference type="EMBL" id="EGR34709.1"/>
    </source>
</evidence>
<reference evidence="1 2" key="1">
    <citation type="submission" date="2011-07" db="EMBL/GenBank/DDBJ databases">
        <authorList>
            <person name="Coyne R."/>
            <person name="Brami D."/>
            <person name="Johnson J."/>
            <person name="Hostetler J."/>
            <person name="Hannick L."/>
            <person name="Clark T."/>
            <person name="Cassidy-Hanley D."/>
            <person name="Inman J."/>
        </authorList>
    </citation>
    <scope>NUCLEOTIDE SEQUENCE [LARGE SCALE GENOMIC DNA]</scope>
    <source>
        <strain evidence="1 2">G5</strain>
    </source>
</reference>
<dbReference type="Proteomes" id="UP000008983">
    <property type="component" value="Unassembled WGS sequence"/>
</dbReference>
<dbReference type="EC" id="3.1.3.33" evidence="1"/>
<dbReference type="OMA" id="KFMISQR"/>
<dbReference type="PANTHER" id="PTHR31014">
    <property type="entry name" value="MITOCHONDRIAL TRANSLATION SYSTEM COMPONENT PET127-RELATED"/>
    <property type="match status" value="1"/>
</dbReference>
<gene>
    <name evidence="1" type="ORF">IMG5_003420</name>
</gene>
<proteinExistence type="predicted"/>
<dbReference type="GO" id="GO:0004651">
    <property type="term" value="F:polynucleotide 5'-phosphatase activity"/>
    <property type="evidence" value="ECO:0007669"/>
    <property type="project" value="UniProtKB-EC"/>
</dbReference>
<keyword evidence="2" id="KW-1185">Reference proteome</keyword>
<sequence>MINHLKRLINPTKTIKQSFINFATTPPHQQKLQENIKDDNDDVHTQRYLEQLKLETQGEPIYPEQEQKEIKKEFSKYIFNSAYNAIQLSLDDCNIINIENESTFHRVPKLQHELENVVHYPGIYFMDEIAKIQKDQGKFLRNIPQPDEIDFDKIPLYIPPSNDQLLLDFAKKSNIKYVVSTSTISSALTQIYYMFSGFRNPLYDNISSNYENEPKKYMISQRKPTTNYLRRLDKEKGIYAFDSDSGIFEAPNKILMDLGKILEKQLTLDEQTFKDALLKTSTKNILIEDDHHRFMKLNGDICLRSQIDCTAISKETNQPIVFEIKTRASCPIRYDLENYKDYLDYRIVQKYGIHSSFEREYYDLIRGGFLKYCFQLKIGRMDGAFIAYHNTLEMFGFEYVKTTEIENRIFGNTLFADASFVICSKILTNLLNLILDDLHNENFEMLKIGIYCDQPSKKIVVFIELFDKQTPWSDKKSMQKTKDICDEFDYFTKVEKFENTVYKYEYQIFPFINGIQAKSNNYFLQMGDLIDVKYKFKKIGKASFNDYMNFLHDAYKFDTINLDLSYSGVWLK</sequence>
<evidence type="ECO:0000313" key="2">
    <source>
        <dbReference type="Proteomes" id="UP000008983"/>
    </source>
</evidence>
<dbReference type="AlphaFoldDB" id="G0QJA0"/>
<dbReference type="EMBL" id="GL983053">
    <property type="protein sequence ID" value="EGR34709.1"/>
    <property type="molecule type" value="Genomic_DNA"/>
</dbReference>
<dbReference type="GeneID" id="14910909"/>
<dbReference type="GO" id="GO:0005740">
    <property type="term" value="C:mitochondrial envelope"/>
    <property type="evidence" value="ECO:0007669"/>
    <property type="project" value="TreeGrafter"/>
</dbReference>
<dbReference type="InterPro" id="IPR013943">
    <property type="entry name" value="Pet127"/>
</dbReference>
<dbReference type="PANTHER" id="PTHR31014:SF0">
    <property type="entry name" value="MITOCHONDRIAL TRANSLATION SYSTEM COMPONENT PET127-RELATED"/>
    <property type="match status" value="1"/>
</dbReference>
<dbReference type="InParanoid" id="G0QJA0"/>
<dbReference type="Pfam" id="PF08634">
    <property type="entry name" value="Pet127"/>
    <property type="match status" value="1"/>
</dbReference>
<dbReference type="STRING" id="857967.G0QJA0"/>
<organism evidence="1 2">
    <name type="scientific">Ichthyophthirius multifiliis</name>
    <name type="common">White spot disease agent</name>
    <name type="synonym">Ich</name>
    <dbReference type="NCBI Taxonomy" id="5932"/>
    <lineage>
        <taxon>Eukaryota</taxon>
        <taxon>Sar</taxon>
        <taxon>Alveolata</taxon>
        <taxon>Ciliophora</taxon>
        <taxon>Intramacronucleata</taxon>
        <taxon>Oligohymenophorea</taxon>
        <taxon>Hymenostomatida</taxon>
        <taxon>Ophryoglenina</taxon>
        <taxon>Ichthyophthirius</taxon>
    </lineage>
</organism>